<evidence type="ECO:0000313" key="3">
    <source>
        <dbReference type="Proteomes" id="UP000318017"/>
    </source>
</evidence>
<accession>A0A518GEE9</accession>
<dbReference type="Proteomes" id="UP000318017">
    <property type="component" value="Chromosome"/>
</dbReference>
<dbReference type="AlphaFoldDB" id="A0A518GEE9"/>
<reference evidence="2 3" key="1">
    <citation type="submission" date="2019-02" db="EMBL/GenBank/DDBJ databases">
        <title>Deep-cultivation of Planctomycetes and their phenomic and genomic characterization uncovers novel biology.</title>
        <authorList>
            <person name="Wiegand S."/>
            <person name="Jogler M."/>
            <person name="Boedeker C."/>
            <person name="Pinto D."/>
            <person name="Vollmers J."/>
            <person name="Rivas-Marin E."/>
            <person name="Kohn T."/>
            <person name="Peeters S.H."/>
            <person name="Heuer A."/>
            <person name="Rast P."/>
            <person name="Oberbeckmann S."/>
            <person name="Bunk B."/>
            <person name="Jeske O."/>
            <person name="Meyerdierks A."/>
            <person name="Storesund J.E."/>
            <person name="Kallscheuer N."/>
            <person name="Luecker S."/>
            <person name="Lage O.M."/>
            <person name="Pohl T."/>
            <person name="Merkel B.J."/>
            <person name="Hornburger P."/>
            <person name="Mueller R.-W."/>
            <person name="Bruemmer F."/>
            <person name="Labrenz M."/>
            <person name="Spormann A.M."/>
            <person name="Op den Camp H."/>
            <person name="Overmann J."/>
            <person name="Amann R."/>
            <person name="Jetten M.S.M."/>
            <person name="Mascher T."/>
            <person name="Medema M.H."/>
            <person name="Devos D.P."/>
            <person name="Kaster A.-K."/>
            <person name="Ovreas L."/>
            <person name="Rohde M."/>
            <person name="Galperin M.Y."/>
            <person name="Jogler C."/>
        </authorList>
    </citation>
    <scope>NUCLEOTIDE SEQUENCE [LARGE SCALE GENOMIC DNA]</scope>
    <source>
        <strain evidence="2 3">Q31a</strain>
    </source>
</reference>
<protein>
    <submittedName>
        <fullName evidence="2">Uncharacterized protein</fullName>
    </submittedName>
</protein>
<dbReference type="RefSeq" id="WP_145083652.1">
    <property type="nucleotide sequence ID" value="NZ_CP036298.1"/>
</dbReference>
<gene>
    <name evidence="2" type="ORF">Q31a_53560</name>
</gene>
<keyword evidence="3" id="KW-1185">Reference proteome</keyword>
<feature type="chain" id="PRO_5021697332" evidence="1">
    <location>
        <begin position="20"/>
        <end position="231"/>
    </location>
</feature>
<evidence type="ECO:0000256" key="1">
    <source>
        <dbReference type="SAM" id="SignalP"/>
    </source>
</evidence>
<name>A0A518GEE9_9BACT</name>
<organism evidence="2 3">
    <name type="scientific">Aureliella helgolandensis</name>
    <dbReference type="NCBI Taxonomy" id="2527968"/>
    <lineage>
        <taxon>Bacteria</taxon>
        <taxon>Pseudomonadati</taxon>
        <taxon>Planctomycetota</taxon>
        <taxon>Planctomycetia</taxon>
        <taxon>Pirellulales</taxon>
        <taxon>Pirellulaceae</taxon>
        <taxon>Aureliella</taxon>
    </lineage>
</organism>
<keyword evidence="1" id="KW-0732">Signal</keyword>
<dbReference type="EMBL" id="CP036298">
    <property type="protein sequence ID" value="QDV26976.1"/>
    <property type="molecule type" value="Genomic_DNA"/>
</dbReference>
<feature type="signal peptide" evidence="1">
    <location>
        <begin position="1"/>
        <end position="19"/>
    </location>
</feature>
<evidence type="ECO:0000313" key="2">
    <source>
        <dbReference type="EMBL" id="QDV26976.1"/>
    </source>
</evidence>
<proteinExistence type="predicted"/>
<dbReference type="KEGG" id="ahel:Q31a_53560"/>
<sequence precursor="true">MKTVVWILLVCIGSVTVNAPSSTAQELEVRQFTGGLIRLQSATGLVLIIRPNKKTALPEGLQSVPSFVLGSEFDPMVLQWNGQPLGAPLPKNGQAVPGNALSVESVLIGKKRAGVQIRAKDLNVLVASVDLMSEQGFISMREAPNMHLIVLTFTDAQKLHTGRTNLWLGSIESQQIALNPTTSLPSAAMEKFYQSLKRNRTLPTAVLPMIQVPNRNLKFGDRQVVLLKELE</sequence>